<feature type="compositionally biased region" description="Low complexity" evidence="1">
    <location>
        <begin position="396"/>
        <end position="413"/>
    </location>
</feature>
<dbReference type="PANTHER" id="PTHR31949">
    <property type="entry name" value="GASTRIC MUCIN-LIKE PROTEIN"/>
    <property type="match status" value="1"/>
</dbReference>
<organism evidence="2 3">
    <name type="scientific">Colocasia esculenta</name>
    <name type="common">Wild taro</name>
    <name type="synonym">Arum esculentum</name>
    <dbReference type="NCBI Taxonomy" id="4460"/>
    <lineage>
        <taxon>Eukaryota</taxon>
        <taxon>Viridiplantae</taxon>
        <taxon>Streptophyta</taxon>
        <taxon>Embryophyta</taxon>
        <taxon>Tracheophyta</taxon>
        <taxon>Spermatophyta</taxon>
        <taxon>Magnoliopsida</taxon>
        <taxon>Liliopsida</taxon>
        <taxon>Araceae</taxon>
        <taxon>Aroideae</taxon>
        <taxon>Colocasieae</taxon>
        <taxon>Colocasia</taxon>
    </lineage>
</organism>
<feature type="compositionally biased region" description="Low complexity" evidence="1">
    <location>
        <begin position="182"/>
        <end position="239"/>
    </location>
</feature>
<feature type="compositionally biased region" description="Polar residues" evidence="1">
    <location>
        <begin position="151"/>
        <end position="181"/>
    </location>
</feature>
<dbReference type="EMBL" id="NMUH01006053">
    <property type="protein sequence ID" value="MQM14338.1"/>
    <property type="molecule type" value="Genomic_DNA"/>
</dbReference>
<dbReference type="GO" id="GO:0043622">
    <property type="term" value="P:cortical microtubule organization"/>
    <property type="evidence" value="ECO:0007669"/>
    <property type="project" value="TreeGrafter"/>
</dbReference>
<feature type="compositionally biased region" description="Low complexity" evidence="1">
    <location>
        <begin position="442"/>
        <end position="463"/>
    </location>
</feature>
<proteinExistence type="predicted"/>
<name>A0A843X3M0_COLES</name>
<accession>A0A843X3M0</accession>
<dbReference type="OrthoDB" id="1929779at2759"/>
<feature type="region of interest" description="Disordered" evidence="1">
    <location>
        <begin position="544"/>
        <end position="566"/>
    </location>
</feature>
<comment type="caution">
    <text evidence="2">The sequence shown here is derived from an EMBL/GenBank/DDBJ whole genome shotgun (WGS) entry which is preliminary data.</text>
</comment>
<reference evidence="2" key="1">
    <citation type="submission" date="2017-07" db="EMBL/GenBank/DDBJ databases">
        <title>Taro Niue Genome Assembly and Annotation.</title>
        <authorList>
            <person name="Atibalentja N."/>
            <person name="Keating K."/>
            <person name="Fields C.J."/>
        </authorList>
    </citation>
    <scope>NUCLEOTIDE SEQUENCE</scope>
    <source>
        <strain evidence="2">Niue_2</strain>
        <tissue evidence="2">Leaf</tissue>
    </source>
</reference>
<dbReference type="Proteomes" id="UP000652761">
    <property type="component" value="Unassembled WGS sequence"/>
</dbReference>
<feature type="region of interest" description="Disordered" evidence="1">
    <location>
        <begin position="69"/>
        <end position="95"/>
    </location>
</feature>
<evidence type="ECO:0000313" key="2">
    <source>
        <dbReference type="EMBL" id="MQM14338.1"/>
    </source>
</evidence>
<dbReference type="PANTHER" id="PTHR31949:SF20">
    <property type="entry name" value="OS01G0141900 PROTEIN"/>
    <property type="match status" value="1"/>
</dbReference>
<sequence length="566" mass="59560">LVIVREAKESQEMLNRSFRGPERGTMVASPVNHQKQQRGRTLGAVMKDNKDEDLALFLDMRKRDKERQNGLLLTCNNSTDELDPPPGSKPGSSPIFKIVQSAPTRRTGADDFLNSDGDKNDYDWLLTPPGTPLFPSLDKEVQRSPVGTVGTPKTRSTALKSRLANSQDPTTRGNPVSRQTVASSGMGSSGAGTRRSSSSGCPGSTSSRPATPTSRPTLTANSKTSRPSTPTSRSTVPSKPIVPPTRSSTPVARSSTPTSRSSVAAPSKASSRSATPTRRSTASPAVPTTSVPPSRSSSVTRSASASTTAKTSVPSRGTSPTVRSRPWKPSEMPGFSLDAPPNLRTSLPERPSSASRGRPGAPTSRSSSVEAGPSGRTRRQSCSPSRGRAPNGVPHSGSSISSLSRSHANSSDSVSPGLIGSKMVERVINVRRLAPPKQDNQGSVLGSSGGKSSSSLTDSSGFGRTLSKKSLDMALRHMDIRRSIPNSLRPLMTNIPASSMYSVRSGPARSRVVSVSDSPLATSSNASSERSVCNNNFRCLYGSELEDDEVGSEQEVRSSPAGPVAR</sequence>
<dbReference type="AlphaFoldDB" id="A0A843X3M0"/>
<feature type="compositionally biased region" description="Polar residues" evidence="1">
    <location>
        <begin position="245"/>
        <end position="258"/>
    </location>
</feature>
<evidence type="ECO:0000256" key="1">
    <source>
        <dbReference type="SAM" id="MobiDB-lite"/>
    </source>
</evidence>
<keyword evidence="3" id="KW-1185">Reference proteome</keyword>
<feature type="non-terminal residue" evidence="2">
    <location>
        <position position="566"/>
    </location>
</feature>
<dbReference type="GO" id="GO:0055028">
    <property type="term" value="C:cortical microtubule"/>
    <property type="evidence" value="ECO:0007669"/>
    <property type="project" value="TreeGrafter"/>
</dbReference>
<feature type="region of interest" description="Disordered" evidence="1">
    <location>
        <begin position="133"/>
        <end position="418"/>
    </location>
</feature>
<evidence type="ECO:0000313" key="3">
    <source>
        <dbReference type="Proteomes" id="UP000652761"/>
    </source>
</evidence>
<gene>
    <name evidence="2" type="ORF">Taro_047268</name>
</gene>
<feature type="compositionally biased region" description="Low complexity" evidence="1">
    <location>
        <begin position="259"/>
        <end position="315"/>
    </location>
</feature>
<feature type="region of interest" description="Disordered" evidence="1">
    <location>
        <begin position="432"/>
        <end position="465"/>
    </location>
</feature>
<protein>
    <submittedName>
        <fullName evidence="2">Uncharacterized protein</fullName>
    </submittedName>
</protein>